<feature type="domain" description="Histidine kinase/HSP90-like ATPase" evidence="10">
    <location>
        <begin position="471"/>
        <end position="565"/>
    </location>
</feature>
<accession>A0ABU9R2V0</accession>
<dbReference type="InterPro" id="IPR011712">
    <property type="entry name" value="Sig_transdc_His_kin_sub3_dim/P"/>
</dbReference>
<evidence type="ECO:0000256" key="4">
    <source>
        <dbReference type="ARBA" id="ARBA00022679"/>
    </source>
</evidence>
<dbReference type="PANTHER" id="PTHR24421">
    <property type="entry name" value="NITRATE/NITRITE SENSOR PROTEIN NARX-RELATED"/>
    <property type="match status" value="1"/>
</dbReference>
<keyword evidence="7" id="KW-0067">ATP-binding</keyword>
<dbReference type="InterPro" id="IPR033424">
    <property type="entry name" value="MASE4"/>
</dbReference>
<feature type="transmembrane region" description="Helical" evidence="9">
    <location>
        <begin position="50"/>
        <end position="72"/>
    </location>
</feature>
<evidence type="ECO:0000259" key="10">
    <source>
        <dbReference type="SMART" id="SM00387"/>
    </source>
</evidence>
<feature type="transmembrane region" description="Helical" evidence="9">
    <location>
        <begin position="225"/>
        <end position="248"/>
    </location>
</feature>
<evidence type="ECO:0000256" key="8">
    <source>
        <dbReference type="ARBA" id="ARBA00023012"/>
    </source>
</evidence>
<dbReference type="Pfam" id="PF17158">
    <property type="entry name" value="MASE4"/>
    <property type="match status" value="1"/>
</dbReference>
<evidence type="ECO:0000256" key="2">
    <source>
        <dbReference type="ARBA" id="ARBA00012438"/>
    </source>
</evidence>
<dbReference type="EMBL" id="JAZHGA010000011">
    <property type="protein sequence ID" value="MEM5341378.1"/>
    <property type="molecule type" value="Genomic_DNA"/>
</dbReference>
<evidence type="ECO:0000256" key="7">
    <source>
        <dbReference type="ARBA" id="ARBA00022840"/>
    </source>
</evidence>
<dbReference type="GO" id="GO:0016301">
    <property type="term" value="F:kinase activity"/>
    <property type="evidence" value="ECO:0007669"/>
    <property type="project" value="UniProtKB-KW"/>
</dbReference>
<keyword evidence="9" id="KW-0812">Transmembrane</keyword>
<keyword evidence="9" id="KW-0472">Membrane</keyword>
<keyword evidence="4" id="KW-0808">Transferase</keyword>
<feature type="transmembrane region" description="Helical" evidence="9">
    <location>
        <begin position="155"/>
        <end position="179"/>
    </location>
</feature>
<dbReference type="InterPro" id="IPR036890">
    <property type="entry name" value="HATPase_C_sf"/>
</dbReference>
<protein>
    <recommendedName>
        <fullName evidence="2">histidine kinase</fullName>
        <ecNumber evidence="2">2.7.13.3</ecNumber>
    </recommendedName>
</protein>
<evidence type="ECO:0000256" key="3">
    <source>
        <dbReference type="ARBA" id="ARBA00022553"/>
    </source>
</evidence>
<dbReference type="Pfam" id="PF07730">
    <property type="entry name" value="HisKA_3"/>
    <property type="match status" value="1"/>
</dbReference>
<comment type="catalytic activity">
    <reaction evidence="1">
        <text>ATP + protein L-histidine = ADP + protein N-phospho-L-histidine.</text>
        <dbReference type="EC" id="2.7.13.3"/>
    </reaction>
</comment>
<dbReference type="PANTHER" id="PTHR24421:SF10">
    <property type="entry name" value="NITRATE_NITRITE SENSOR PROTEIN NARQ"/>
    <property type="match status" value="1"/>
</dbReference>
<keyword evidence="5" id="KW-0547">Nucleotide-binding</keyword>
<keyword evidence="6 11" id="KW-0418">Kinase</keyword>
<reference evidence="11 12" key="1">
    <citation type="submission" date="2024-01" db="EMBL/GenBank/DDBJ databases">
        <title>The diversity of rhizobia nodulating Mimosa spp. in eleven states of Brazil covering several biomes is determined by host plant, location, and edaphic factors.</title>
        <authorList>
            <person name="Rouws L."/>
            <person name="Barauna A."/>
            <person name="Beukes C."/>
            <person name="De Faria S.M."/>
            <person name="Gross E."/>
            <person name="Dos Reis Junior F.B."/>
            <person name="Simon M."/>
            <person name="Maluk M."/>
            <person name="Odee D.W."/>
            <person name="Kenicer G."/>
            <person name="Young J.P.W."/>
            <person name="Reis V.M."/>
            <person name="Zilli J."/>
            <person name="James E.K."/>
        </authorList>
    </citation>
    <scope>NUCLEOTIDE SEQUENCE [LARGE SCALE GENOMIC DNA]</scope>
    <source>
        <strain evidence="11 12">JPY530</strain>
    </source>
</reference>
<organism evidence="11 12">
    <name type="scientific">Paraburkholderia azotifigens</name>
    <dbReference type="NCBI Taxonomy" id="2057004"/>
    <lineage>
        <taxon>Bacteria</taxon>
        <taxon>Pseudomonadati</taxon>
        <taxon>Pseudomonadota</taxon>
        <taxon>Betaproteobacteria</taxon>
        <taxon>Burkholderiales</taxon>
        <taxon>Burkholderiaceae</taxon>
        <taxon>Paraburkholderia</taxon>
    </lineage>
</organism>
<evidence type="ECO:0000313" key="11">
    <source>
        <dbReference type="EMBL" id="MEM5341378.1"/>
    </source>
</evidence>
<keyword evidence="3" id="KW-0597">Phosphoprotein</keyword>
<evidence type="ECO:0000256" key="5">
    <source>
        <dbReference type="ARBA" id="ARBA00022741"/>
    </source>
</evidence>
<sequence>MSESAQPSGLFLSTALPEAPERRAACTTLLVSATLFAILAPFAAQQLPPMWAFVPVYNSAILINDVVTAGLLLGQFTILRSMSLLMLAGGYLFTGLMAGAHLLSFPGVFSPTGWLGAGEQTTAWLYVLWHGSFPVTVIAYVLLGRPDGLPPASAGRSAAPMIACAAGSLVAAILCVVLTTNGEPWLPRIMHGHRMTSTMTGIIATVWLLNLLALLVLWHRRSRSVLDLWLAVVMAIWLLDIAMSAVLNHGRFDLGFYAGRIYGLLASGVVLFVLLFENSKLYARAVRALEGERGEHALVLEKTAELNDANELLEQRVTARTAELIVSNEKLQCEVQERKRAESALQVSRDELREISALSASAREAEQRRIARELHDELAQTLATLNIDLDWIVARITPGDSEVTRKIGAMHRLVTDAVFATRRIASDLRPLMLDDLGFTAAVQWLVQTFEARHGVPCSLSLDPAEPDLAEPYATAVFRIMQEALTNIARHAGASHADIRLRVSTAGIALSIRDDGAGFDSTAARKAGSFGLVGLRERAYLVGGTFRLDTAPGKGAMIEVWIPRVFPADAVADTAIDGAKRPQA</sequence>
<dbReference type="InterPro" id="IPR003594">
    <property type="entry name" value="HATPase_dom"/>
</dbReference>
<dbReference type="SMART" id="SM00387">
    <property type="entry name" value="HATPase_c"/>
    <property type="match status" value="1"/>
</dbReference>
<evidence type="ECO:0000256" key="1">
    <source>
        <dbReference type="ARBA" id="ARBA00000085"/>
    </source>
</evidence>
<feature type="transmembrane region" description="Helical" evidence="9">
    <location>
        <begin position="84"/>
        <end position="103"/>
    </location>
</feature>
<dbReference type="Proteomes" id="UP001481677">
    <property type="component" value="Unassembled WGS sequence"/>
</dbReference>
<name>A0ABU9R2V0_9BURK</name>
<gene>
    <name evidence="11" type="ORF">V4C56_17345</name>
</gene>
<feature type="transmembrane region" description="Helical" evidence="9">
    <location>
        <begin position="123"/>
        <end position="143"/>
    </location>
</feature>
<dbReference type="SUPFAM" id="SSF55874">
    <property type="entry name" value="ATPase domain of HSP90 chaperone/DNA topoisomerase II/histidine kinase"/>
    <property type="match status" value="1"/>
</dbReference>
<comment type="caution">
    <text evidence="11">The sequence shown here is derived from an EMBL/GenBank/DDBJ whole genome shotgun (WGS) entry which is preliminary data.</text>
</comment>
<feature type="transmembrane region" description="Helical" evidence="9">
    <location>
        <begin position="254"/>
        <end position="276"/>
    </location>
</feature>
<dbReference type="Gene3D" id="3.30.565.10">
    <property type="entry name" value="Histidine kinase-like ATPase, C-terminal domain"/>
    <property type="match status" value="1"/>
</dbReference>
<keyword evidence="8" id="KW-0902">Two-component regulatory system</keyword>
<dbReference type="Gene3D" id="1.20.5.1930">
    <property type="match status" value="1"/>
</dbReference>
<proteinExistence type="predicted"/>
<dbReference type="EC" id="2.7.13.3" evidence="2"/>
<keyword evidence="9" id="KW-1133">Transmembrane helix</keyword>
<dbReference type="RefSeq" id="WP_342958951.1">
    <property type="nucleotide sequence ID" value="NZ_JAZHFZ010000010.1"/>
</dbReference>
<dbReference type="InterPro" id="IPR050482">
    <property type="entry name" value="Sensor_HK_TwoCompSys"/>
</dbReference>
<keyword evidence="12" id="KW-1185">Reference proteome</keyword>
<evidence type="ECO:0000256" key="9">
    <source>
        <dbReference type="SAM" id="Phobius"/>
    </source>
</evidence>
<evidence type="ECO:0000256" key="6">
    <source>
        <dbReference type="ARBA" id="ARBA00022777"/>
    </source>
</evidence>
<feature type="transmembrane region" description="Helical" evidence="9">
    <location>
        <begin position="199"/>
        <end position="218"/>
    </location>
</feature>
<dbReference type="CDD" id="cd16917">
    <property type="entry name" value="HATPase_UhpB-NarQ-NarX-like"/>
    <property type="match status" value="1"/>
</dbReference>
<evidence type="ECO:0000313" key="12">
    <source>
        <dbReference type="Proteomes" id="UP001481677"/>
    </source>
</evidence>
<dbReference type="Pfam" id="PF02518">
    <property type="entry name" value="HATPase_c"/>
    <property type="match status" value="1"/>
</dbReference>